<keyword evidence="1" id="KW-0560">Oxidoreductase</keyword>
<name>A0A9W6MAS2_9ACTN</name>
<dbReference type="AlphaFoldDB" id="A0A9W6MAS2"/>
<sequence>MRNKPTSPHPANLLSLTAGYPSPIVEGITCDGVGEIMSEVRISGSASEGSASEGETHQYVIVGAGPAGLQLSYFLQRAGADYVTLEREDAPGHFFADYPRHRRLISLNKVHTVSTDPEIRLRWDWNSLLNDSTELLFPNYSSEYLPQADDMVRYLADFQRLHGLAVRYGTAVERIERTGDGFLVRTADATLRCRCVIVATGWGVPYVPPVQGIEHAVGYEEMEVDPAAFAGQRVLVVGKGNSAFETASAILGHAAMVHLASRRPLRLAWNTKHPGDVRGQYGAILDSYQFKTLHSVLDCTIDDIRPVGDRFEVRITYTHADGEQAVLEYDSVLRCTGFRMDTSIFDPACRPEMVRDEKMPALRPDWQSANVDGLYFAGTIAQDRDFKRASSPFIDGFRYNLRTLTALLRERYDEVPLGYDMVPADPQKLTSLVLDRVNWSSALWTQFEYLCDVLVLDEATGQMRHYTDLPEDYAVSRFKDASHYYTVTLRWGRDDYGDVFAIERHPEPGRARESAFIHPVIRRYRGTELLAEQHLLEDLLAEWRRQDRHVEPLLAFFSEDLA</sequence>
<dbReference type="InterPro" id="IPR036188">
    <property type="entry name" value="FAD/NAD-bd_sf"/>
</dbReference>
<dbReference type="Gene3D" id="3.50.50.60">
    <property type="entry name" value="FAD/NAD(P)-binding domain"/>
    <property type="match status" value="2"/>
</dbReference>
<dbReference type="PRINTS" id="PR00411">
    <property type="entry name" value="PNDRDTASEI"/>
</dbReference>
<dbReference type="GO" id="GO:0036503">
    <property type="term" value="P:ERAD pathway"/>
    <property type="evidence" value="ECO:0007669"/>
    <property type="project" value="TreeGrafter"/>
</dbReference>
<dbReference type="GO" id="GO:0050660">
    <property type="term" value="F:flavin adenine dinucleotide binding"/>
    <property type="evidence" value="ECO:0007669"/>
    <property type="project" value="TreeGrafter"/>
</dbReference>
<organism evidence="2 3">
    <name type="scientific">Streptosporangium carneum</name>
    <dbReference type="NCBI Taxonomy" id="47481"/>
    <lineage>
        <taxon>Bacteria</taxon>
        <taxon>Bacillati</taxon>
        <taxon>Actinomycetota</taxon>
        <taxon>Actinomycetes</taxon>
        <taxon>Streptosporangiales</taxon>
        <taxon>Streptosporangiaceae</taxon>
        <taxon>Streptosporangium</taxon>
    </lineage>
</organism>
<protein>
    <submittedName>
        <fullName evidence="2">Pyridine nucleotide-disulfide oxidoreductase</fullName>
    </submittedName>
</protein>
<dbReference type="Proteomes" id="UP001143474">
    <property type="component" value="Unassembled WGS sequence"/>
</dbReference>
<dbReference type="PANTHER" id="PTHR43539">
    <property type="entry name" value="FLAVIN-BINDING MONOOXYGENASE-LIKE PROTEIN (AFU_ORTHOLOGUE AFUA_4G09220)"/>
    <property type="match status" value="1"/>
</dbReference>
<dbReference type="EMBL" id="BSEV01000001">
    <property type="protein sequence ID" value="GLK07030.1"/>
    <property type="molecule type" value="Genomic_DNA"/>
</dbReference>
<evidence type="ECO:0000256" key="1">
    <source>
        <dbReference type="ARBA" id="ARBA00023002"/>
    </source>
</evidence>
<reference evidence="2" key="2">
    <citation type="submission" date="2023-01" db="EMBL/GenBank/DDBJ databases">
        <authorList>
            <person name="Sun Q."/>
            <person name="Evtushenko L."/>
        </authorList>
    </citation>
    <scope>NUCLEOTIDE SEQUENCE</scope>
    <source>
        <strain evidence="2">VKM Ac-2007</strain>
    </source>
</reference>
<evidence type="ECO:0000313" key="3">
    <source>
        <dbReference type="Proteomes" id="UP001143474"/>
    </source>
</evidence>
<comment type="caution">
    <text evidence="2">The sequence shown here is derived from an EMBL/GenBank/DDBJ whole genome shotgun (WGS) entry which is preliminary data.</text>
</comment>
<evidence type="ECO:0000313" key="2">
    <source>
        <dbReference type="EMBL" id="GLK07030.1"/>
    </source>
</evidence>
<reference evidence="2" key="1">
    <citation type="journal article" date="2014" name="Int. J. Syst. Evol. Microbiol.">
        <title>Complete genome sequence of Corynebacterium casei LMG S-19264T (=DSM 44701T), isolated from a smear-ripened cheese.</title>
        <authorList>
            <consortium name="US DOE Joint Genome Institute (JGI-PGF)"/>
            <person name="Walter F."/>
            <person name="Albersmeier A."/>
            <person name="Kalinowski J."/>
            <person name="Ruckert C."/>
        </authorList>
    </citation>
    <scope>NUCLEOTIDE SEQUENCE</scope>
    <source>
        <strain evidence="2">VKM Ac-2007</strain>
    </source>
</reference>
<proteinExistence type="predicted"/>
<keyword evidence="3" id="KW-1185">Reference proteome</keyword>
<gene>
    <name evidence="2" type="ORF">GCM10017600_04350</name>
</gene>
<dbReference type="InterPro" id="IPR050982">
    <property type="entry name" value="Auxin_biosynth/cation_transpt"/>
</dbReference>
<dbReference type="SUPFAM" id="SSF51905">
    <property type="entry name" value="FAD/NAD(P)-binding domain"/>
    <property type="match status" value="1"/>
</dbReference>
<dbReference type="Pfam" id="PF13738">
    <property type="entry name" value="Pyr_redox_3"/>
    <property type="match status" value="1"/>
</dbReference>
<dbReference type="PRINTS" id="PR00368">
    <property type="entry name" value="FADPNR"/>
</dbReference>
<dbReference type="PANTHER" id="PTHR43539:SF23">
    <property type="entry name" value="FAD-DEPENDENT OXIDOREDUCTASE DOMAIN-CONTAINING PROTEIN 2"/>
    <property type="match status" value="1"/>
</dbReference>
<dbReference type="GO" id="GO:0004497">
    <property type="term" value="F:monooxygenase activity"/>
    <property type="evidence" value="ECO:0007669"/>
    <property type="project" value="TreeGrafter"/>
</dbReference>
<accession>A0A9W6MAS2</accession>